<dbReference type="InterPro" id="IPR046130">
    <property type="entry name" value="DUF6127"/>
</dbReference>
<evidence type="ECO:0000256" key="1">
    <source>
        <dbReference type="SAM" id="Phobius"/>
    </source>
</evidence>
<dbReference type="Proteomes" id="UP000776276">
    <property type="component" value="Unassembled WGS sequence"/>
</dbReference>
<organism evidence="2 3">
    <name type="scientific">Sphingomonas quercus</name>
    <dbReference type="NCBI Taxonomy" id="2842451"/>
    <lineage>
        <taxon>Bacteria</taxon>
        <taxon>Pseudomonadati</taxon>
        <taxon>Pseudomonadota</taxon>
        <taxon>Alphaproteobacteria</taxon>
        <taxon>Sphingomonadales</taxon>
        <taxon>Sphingomonadaceae</taxon>
        <taxon>Sphingomonas</taxon>
    </lineage>
</organism>
<evidence type="ECO:0000313" key="3">
    <source>
        <dbReference type="Proteomes" id="UP000776276"/>
    </source>
</evidence>
<protein>
    <recommendedName>
        <fullName evidence="4">Transmembrane protein</fullName>
    </recommendedName>
</protein>
<keyword evidence="1" id="KW-0812">Transmembrane</keyword>
<keyword evidence="1" id="KW-1133">Transmembrane helix</keyword>
<accession>A0ABS6BKW0</accession>
<evidence type="ECO:0000313" key="2">
    <source>
        <dbReference type="EMBL" id="MBU3078477.1"/>
    </source>
</evidence>
<proteinExistence type="predicted"/>
<gene>
    <name evidence="2" type="ORF">KOF26_11405</name>
</gene>
<keyword evidence="1" id="KW-0472">Membrane</keyword>
<keyword evidence="3" id="KW-1185">Reference proteome</keyword>
<dbReference type="RefSeq" id="WP_216324754.1">
    <property type="nucleotide sequence ID" value="NZ_JAHKRT010000005.1"/>
</dbReference>
<comment type="caution">
    <text evidence="2">The sequence shown here is derived from an EMBL/GenBank/DDBJ whole genome shotgun (WGS) entry which is preliminary data.</text>
</comment>
<name>A0ABS6BKW0_9SPHN</name>
<dbReference type="Pfam" id="PF19622">
    <property type="entry name" value="DUF6127"/>
    <property type="match status" value="1"/>
</dbReference>
<sequence>MRDDVETLTRLIAQADGKGCDLLMLRAIAEEASELGAARAMERLGLADPDAHGDIGELRELLGAWRAAKRSARGAAIAWVVRSLLAMLLVAIAVKLGFSGRFFR</sequence>
<evidence type="ECO:0008006" key="4">
    <source>
        <dbReference type="Google" id="ProtNLM"/>
    </source>
</evidence>
<dbReference type="EMBL" id="JAHKRT010000005">
    <property type="protein sequence ID" value="MBU3078477.1"/>
    <property type="molecule type" value="Genomic_DNA"/>
</dbReference>
<feature type="transmembrane region" description="Helical" evidence="1">
    <location>
        <begin position="76"/>
        <end position="98"/>
    </location>
</feature>
<reference evidence="2 3" key="1">
    <citation type="submission" date="2021-06" db="EMBL/GenBank/DDBJ databases">
        <title>Sphingomonas sp. XMGL2, whole genome shotgun sequencing project.</title>
        <authorList>
            <person name="Zhao G."/>
            <person name="Shen L."/>
        </authorList>
    </citation>
    <scope>NUCLEOTIDE SEQUENCE [LARGE SCALE GENOMIC DNA]</scope>
    <source>
        <strain evidence="2 3">XMGL2</strain>
    </source>
</reference>